<feature type="region of interest" description="Disordered" evidence="1">
    <location>
        <begin position="51"/>
        <end position="72"/>
    </location>
</feature>
<name>B8J7A7_ANAD2</name>
<accession>B8J7A7</accession>
<reference evidence="2" key="1">
    <citation type="submission" date="2009-01" db="EMBL/GenBank/DDBJ databases">
        <title>Complete sequence of Anaeromyxobacter dehalogenans 2CP-1.</title>
        <authorList>
            <consortium name="US DOE Joint Genome Institute"/>
            <person name="Lucas S."/>
            <person name="Copeland A."/>
            <person name="Lapidus A."/>
            <person name="Glavina del Rio T."/>
            <person name="Dalin E."/>
            <person name="Tice H."/>
            <person name="Bruce D."/>
            <person name="Goodwin L."/>
            <person name="Pitluck S."/>
            <person name="Saunders E."/>
            <person name="Brettin T."/>
            <person name="Detter J.C."/>
            <person name="Han C."/>
            <person name="Larimer F."/>
            <person name="Land M."/>
            <person name="Hauser L."/>
            <person name="Kyrpides N."/>
            <person name="Ovchinnikova G."/>
            <person name="Beliaev A.S."/>
            <person name="Richardson P."/>
        </authorList>
    </citation>
    <scope>NUCLEOTIDE SEQUENCE</scope>
    <source>
        <strain evidence="2">2CP-1</strain>
    </source>
</reference>
<evidence type="ECO:0000313" key="3">
    <source>
        <dbReference type="Proteomes" id="UP000007089"/>
    </source>
</evidence>
<organism evidence="2 3">
    <name type="scientific">Anaeromyxobacter dehalogenans (strain ATCC BAA-258 / DSM 21875 / 2CP-1)</name>
    <dbReference type="NCBI Taxonomy" id="455488"/>
    <lineage>
        <taxon>Bacteria</taxon>
        <taxon>Pseudomonadati</taxon>
        <taxon>Myxococcota</taxon>
        <taxon>Myxococcia</taxon>
        <taxon>Myxococcales</taxon>
        <taxon>Cystobacterineae</taxon>
        <taxon>Anaeromyxobacteraceae</taxon>
        <taxon>Anaeromyxobacter</taxon>
    </lineage>
</organism>
<dbReference type="Proteomes" id="UP000007089">
    <property type="component" value="Chromosome"/>
</dbReference>
<feature type="compositionally biased region" description="Basic and acidic residues" evidence="1">
    <location>
        <begin position="51"/>
        <end position="60"/>
    </location>
</feature>
<keyword evidence="3" id="KW-1185">Reference proteome</keyword>
<gene>
    <name evidence="2" type="ordered locus">A2cp1_1955</name>
</gene>
<dbReference type="EMBL" id="CP001359">
    <property type="protein sequence ID" value="ACL65297.1"/>
    <property type="molecule type" value="Genomic_DNA"/>
</dbReference>
<dbReference type="HOGENOM" id="CLU_2713516_0_0_7"/>
<dbReference type="RefSeq" id="WP_011421060.1">
    <property type="nucleotide sequence ID" value="NC_011891.1"/>
</dbReference>
<proteinExistence type="predicted"/>
<sequence>MTCPYLKEVSMVFCRAYPVKKLVPIDRVTTASTCEGEAFKTCPLFREALERAERSADADSHPSPAGPKGATP</sequence>
<protein>
    <submittedName>
        <fullName evidence="2">Uncharacterized protein</fullName>
    </submittedName>
</protein>
<evidence type="ECO:0000313" key="2">
    <source>
        <dbReference type="EMBL" id="ACL65297.1"/>
    </source>
</evidence>
<dbReference type="AlphaFoldDB" id="B8J7A7"/>
<evidence type="ECO:0000256" key="1">
    <source>
        <dbReference type="SAM" id="MobiDB-lite"/>
    </source>
</evidence>
<dbReference type="KEGG" id="acp:A2cp1_1955"/>